<name>X1K3N9_9ZZZZ</name>
<dbReference type="EMBL" id="BARU01038807">
    <property type="protein sequence ID" value="GAH88280.1"/>
    <property type="molecule type" value="Genomic_DNA"/>
</dbReference>
<dbReference type="Pfam" id="PF02401">
    <property type="entry name" value="LYTB"/>
    <property type="match status" value="1"/>
</dbReference>
<gene>
    <name evidence="6" type="ORF">S03H2_60248</name>
</gene>
<dbReference type="CDD" id="cd13944">
    <property type="entry name" value="lytB_ispH"/>
    <property type="match status" value="1"/>
</dbReference>
<dbReference type="GO" id="GO:0051745">
    <property type="term" value="F:4-hydroxy-3-methylbut-2-enyl diphosphate reductase activity"/>
    <property type="evidence" value="ECO:0007669"/>
    <property type="project" value="InterPro"/>
</dbReference>
<dbReference type="GO" id="GO:0051539">
    <property type="term" value="F:4 iron, 4 sulfur cluster binding"/>
    <property type="evidence" value="ECO:0007669"/>
    <property type="project" value="UniProtKB-KW"/>
</dbReference>
<evidence type="ECO:0008006" key="7">
    <source>
        <dbReference type="Google" id="ProtNLM"/>
    </source>
</evidence>
<evidence type="ECO:0000256" key="2">
    <source>
        <dbReference type="ARBA" id="ARBA00022485"/>
    </source>
</evidence>
<dbReference type="AlphaFoldDB" id="X1K3N9"/>
<evidence type="ECO:0000256" key="5">
    <source>
        <dbReference type="ARBA" id="ARBA00023014"/>
    </source>
</evidence>
<feature type="non-terminal residue" evidence="6">
    <location>
        <position position="243"/>
    </location>
</feature>
<comment type="caution">
    <text evidence="6">The sequence shown here is derived from an EMBL/GenBank/DDBJ whole genome shotgun (WGS) entry which is preliminary data.</text>
</comment>
<evidence type="ECO:0000256" key="3">
    <source>
        <dbReference type="ARBA" id="ARBA00022723"/>
    </source>
</evidence>
<comment type="cofactor">
    <cofactor evidence="1">
        <name>[4Fe-4S] cluster</name>
        <dbReference type="ChEBI" id="CHEBI:49883"/>
    </cofactor>
</comment>
<dbReference type="NCBIfam" id="TIGR00216">
    <property type="entry name" value="ispH_lytB"/>
    <property type="match status" value="1"/>
</dbReference>
<dbReference type="GO" id="GO:0019288">
    <property type="term" value="P:isopentenyl diphosphate biosynthetic process, methylerythritol 4-phosphate pathway"/>
    <property type="evidence" value="ECO:0007669"/>
    <property type="project" value="InterPro"/>
</dbReference>
<protein>
    <recommendedName>
        <fullName evidence="7">4-hydroxy-3-methylbut-2-enyl diphosphate reductase</fullName>
    </recommendedName>
</protein>
<dbReference type="Gene3D" id="3.40.1010.20">
    <property type="entry name" value="4-hydroxy-3-methylbut-2-enyl diphosphate reductase, catalytic domain"/>
    <property type="match status" value="2"/>
</dbReference>
<evidence type="ECO:0000313" key="6">
    <source>
        <dbReference type="EMBL" id="GAH88280.1"/>
    </source>
</evidence>
<keyword evidence="4" id="KW-0408">Iron</keyword>
<dbReference type="PANTHER" id="PTHR30426:SF0">
    <property type="entry name" value="4-HYDROXY-3-METHYLBUT-2-ENYL DIPHOSPHATE REDUCTASE"/>
    <property type="match status" value="1"/>
</dbReference>
<reference evidence="6" key="1">
    <citation type="journal article" date="2014" name="Front. Microbiol.">
        <title>High frequency of phylogenetically diverse reductive dehalogenase-homologous genes in deep subseafloor sedimentary metagenomes.</title>
        <authorList>
            <person name="Kawai M."/>
            <person name="Futagami T."/>
            <person name="Toyoda A."/>
            <person name="Takaki Y."/>
            <person name="Nishi S."/>
            <person name="Hori S."/>
            <person name="Arai W."/>
            <person name="Tsubouchi T."/>
            <person name="Morono Y."/>
            <person name="Uchiyama I."/>
            <person name="Ito T."/>
            <person name="Fujiyama A."/>
            <person name="Inagaki F."/>
            <person name="Takami H."/>
        </authorList>
    </citation>
    <scope>NUCLEOTIDE SEQUENCE</scope>
    <source>
        <strain evidence="6">Expedition CK06-06</strain>
    </source>
</reference>
<dbReference type="GO" id="GO:0046872">
    <property type="term" value="F:metal ion binding"/>
    <property type="evidence" value="ECO:0007669"/>
    <property type="project" value="UniProtKB-KW"/>
</dbReference>
<keyword evidence="3" id="KW-0479">Metal-binding</keyword>
<dbReference type="GO" id="GO:0050992">
    <property type="term" value="P:dimethylallyl diphosphate biosynthetic process"/>
    <property type="evidence" value="ECO:0007669"/>
    <property type="project" value="InterPro"/>
</dbReference>
<feature type="non-terminal residue" evidence="6">
    <location>
        <position position="1"/>
    </location>
</feature>
<dbReference type="PANTHER" id="PTHR30426">
    <property type="entry name" value="4-HYDROXY-3-METHYLBUT-2-ENYL DIPHOSPHATE REDUCTASE"/>
    <property type="match status" value="1"/>
</dbReference>
<sequence>EKTSGNSSNKPVYTFGPLIHNPQAVSYLESIGVHSISKLDEVQPGKLIVRSHGLHPQIITAAKEKGFEIIDATCPFVRRTQDFAKTLLKENYEVVVIGEAEHPEVVGIVGHTNGKAVIVENESDIKKLVGREKIGIVTQTTQSMEYFQFLVMKILEIGNEIKIYKTICGATQKRQKATLELAERADIMLIIGGKNSANTTHLAQLSGKTGKPTYHIEKSDEIVPAWLKGKTIIGISAGASTPA</sequence>
<proteinExistence type="predicted"/>
<dbReference type="Gene3D" id="3.40.50.11270">
    <property type="match status" value="1"/>
</dbReference>
<organism evidence="6">
    <name type="scientific">marine sediment metagenome</name>
    <dbReference type="NCBI Taxonomy" id="412755"/>
    <lineage>
        <taxon>unclassified sequences</taxon>
        <taxon>metagenomes</taxon>
        <taxon>ecological metagenomes</taxon>
    </lineage>
</organism>
<evidence type="ECO:0000256" key="1">
    <source>
        <dbReference type="ARBA" id="ARBA00001966"/>
    </source>
</evidence>
<evidence type="ECO:0000256" key="4">
    <source>
        <dbReference type="ARBA" id="ARBA00023004"/>
    </source>
</evidence>
<accession>X1K3N9</accession>
<dbReference type="InterPro" id="IPR003451">
    <property type="entry name" value="LytB/IspH"/>
</dbReference>
<keyword evidence="5" id="KW-0411">Iron-sulfur</keyword>
<keyword evidence="2" id="KW-0004">4Fe-4S</keyword>